<dbReference type="EMBL" id="JARK01001349">
    <property type="protein sequence ID" value="EYC24785.1"/>
    <property type="molecule type" value="Genomic_DNA"/>
</dbReference>
<evidence type="ECO:0000256" key="1">
    <source>
        <dbReference type="ARBA" id="ARBA00011764"/>
    </source>
</evidence>
<organism evidence="6 7">
    <name type="scientific">Ancylostoma ceylanicum</name>
    <dbReference type="NCBI Taxonomy" id="53326"/>
    <lineage>
        <taxon>Eukaryota</taxon>
        <taxon>Metazoa</taxon>
        <taxon>Ecdysozoa</taxon>
        <taxon>Nematoda</taxon>
        <taxon>Chromadorea</taxon>
        <taxon>Rhabditida</taxon>
        <taxon>Rhabditina</taxon>
        <taxon>Rhabditomorpha</taxon>
        <taxon>Strongyloidea</taxon>
        <taxon>Ancylostomatidae</taxon>
        <taxon>Ancylostomatinae</taxon>
        <taxon>Ancylostoma</taxon>
    </lineage>
</organism>
<dbReference type="AlphaFoldDB" id="A0A016VBG0"/>
<evidence type="ECO:0000256" key="4">
    <source>
        <dbReference type="SAM" id="MobiDB-lite"/>
    </source>
</evidence>
<evidence type="ECO:0000256" key="2">
    <source>
        <dbReference type="ARBA" id="ARBA00016807"/>
    </source>
</evidence>
<evidence type="ECO:0000313" key="7">
    <source>
        <dbReference type="Proteomes" id="UP000024635"/>
    </source>
</evidence>
<gene>
    <name evidence="6" type="primary">Acey_s0013.g2107</name>
    <name evidence="6" type="ORF">Y032_0013g2107</name>
</gene>
<comment type="function">
    <text evidence="3">Involved in transvection phenomena (= synapsis-dependent gene expression), where the synaptic pairing of chromosomes carrying genes with which zeste interacts influences the expression of these genes. Zeste binds to DNA and stimulates transcription from a nearby promoter.</text>
</comment>
<feature type="region of interest" description="Disordered" evidence="4">
    <location>
        <begin position="185"/>
        <end position="209"/>
    </location>
</feature>
<protein>
    <recommendedName>
        <fullName evidence="2">Regulatory protein zeste</fullName>
    </recommendedName>
</protein>
<feature type="region of interest" description="Disordered" evidence="4">
    <location>
        <begin position="134"/>
        <end position="166"/>
    </location>
</feature>
<feature type="domain" description="Myb/SANT-like DNA-binding" evidence="5">
    <location>
        <begin position="9"/>
        <end position="74"/>
    </location>
</feature>
<accession>A0A016VBG0</accession>
<dbReference type="InterPro" id="IPR028002">
    <property type="entry name" value="Myb_DNA-bind_5"/>
</dbReference>
<keyword evidence="7" id="KW-1185">Reference proteome</keyword>
<proteinExistence type="predicted"/>
<dbReference type="OrthoDB" id="5872938at2759"/>
<evidence type="ECO:0000313" key="6">
    <source>
        <dbReference type="EMBL" id="EYC24785.1"/>
    </source>
</evidence>
<evidence type="ECO:0000259" key="5">
    <source>
        <dbReference type="Pfam" id="PF13873"/>
    </source>
</evidence>
<dbReference type="Proteomes" id="UP000024635">
    <property type="component" value="Unassembled WGS sequence"/>
</dbReference>
<name>A0A016VBG0_9BILA</name>
<evidence type="ECO:0000256" key="3">
    <source>
        <dbReference type="ARBA" id="ARBA00025466"/>
    </source>
</evidence>
<comment type="subunit">
    <text evidence="1">Self-associates forming complexes of several hundred monomers.</text>
</comment>
<dbReference type="Pfam" id="PF13873">
    <property type="entry name" value="Myb_DNA-bind_5"/>
    <property type="match status" value="1"/>
</dbReference>
<reference evidence="7" key="1">
    <citation type="journal article" date="2015" name="Nat. Genet.">
        <title>The genome and transcriptome of the zoonotic hookworm Ancylostoma ceylanicum identify infection-specific gene families.</title>
        <authorList>
            <person name="Schwarz E.M."/>
            <person name="Hu Y."/>
            <person name="Antoshechkin I."/>
            <person name="Miller M.M."/>
            <person name="Sternberg P.W."/>
            <person name="Aroian R.V."/>
        </authorList>
    </citation>
    <scope>NUCLEOTIDE SEQUENCE</scope>
    <source>
        <strain evidence="7">HY135</strain>
    </source>
</reference>
<comment type="caution">
    <text evidence="6">The sequence shown here is derived from an EMBL/GenBank/DDBJ whole genome shotgun (WGS) entry which is preliminary data.</text>
</comment>
<sequence>MEQSELYGEVIVKEVLKRKEVLLEMNGMRNPEANKKKTAAWKEIQEIVLTSCKKIMTVDQIKRAWRNKKAHVKDVLMTEKRYRSSTGGGVDMALESAIKKNLEHLSEAELGIAKSLGREAAFVGLRKAETFVDEDSPSRLLSESGTSGNGEGGRTPEYQRGVGSPPFVDKDAVLTAKMKKLEEQLNTFRSESSSDEELPKKRKRSSPTDKEINRLQLEILKEEKALIAKKSILLDKQIAFYDTALKTLTGKPIGVDSGNCPMWAPHEGDPHLAMSTFSK</sequence>